<name>A0ABP8K5H3_9BACT</name>
<feature type="domain" description="Methyltransferase" evidence="1">
    <location>
        <begin position="50"/>
        <end position="158"/>
    </location>
</feature>
<reference evidence="3" key="1">
    <citation type="journal article" date="2019" name="Int. J. Syst. Evol. Microbiol.">
        <title>The Global Catalogue of Microorganisms (GCM) 10K type strain sequencing project: providing services to taxonomists for standard genome sequencing and annotation.</title>
        <authorList>
            <consortium name="The Broad Institute Genomics Platform"/>
            <consortium name="The Broad Institute Genome Sequencing Center for Infectious Disease"/>
            <person name="Wu L."/>
            <person name="Ma J."/>
        </authorList>
    </citation>
    <scope>NUCLEOTIDE SEQUENCE [LARGE SCALE GENOMIC DNA]</scope>
    <source>
        <strain evidence="3">JCM 17925</strain>
    </source>
</reference>
<evidence type="ECO:0000259" key="1">
    <source>
        <dbReference type="Pfam" id="PF13847"/>
    </source>
</evidence>
<keyword evidence="3" id="KW-1185">Reference proteome</keyword>
<evidence type="ECO:0000313" key="2">
    <source>
        <dbReference type="EMBL" id="GAA4400893.1"/>
    </source>
</evidence>
<dbReference type="InterPro" id="IPR029063">
    <property type="entry name" value="SAM-dependent_MTases_sf"/>
</dbReference>
<dbReference type="EMBL" id="BAABHB010000002">
    <property type="protein sequence ID" value="GAA4400893.1"/>
    <property type="molecule type" value="Genomic_DNA"/>
</dbReference>
<dbReference type="Proteomes" id="UP001500936">
    <property type="component" value="Unassembled WGS sequence"/>
</dbReference>
<dbReference type="CDD" id="cd02440">
    <property type="entry name" value="AdoMet_MTases"/>
    <property type="match status" value="1"/>
</dbReference>
<dbReference type="SUPFAM" id="SSF53335">
    <property type="entry name" value="S-adenosyl-L-methionine-dependent methyltransferases"/>
    <property type="match status" value="1"/>
</dbReference>
<accession>A0ABP8K5H3</accession>
<protein>
    <recommendedName>
        <fullName evidence="1">Methyltransferase domain-containing protein</fullName>
    </recommendedName>
</protein>
<dbReference type="PANTHER" id="PTHR43591:SF24">
    <property type="entry name" value="2-METHOXY-6-POLYPRENYL-1,4-BENZOQUINOL METHYLASE, MITOCHONDRIAL"/>
    <property type="match status" value="1"/>
</dbReference>
<evidence type="ECO:0000313" key="3">
    <source>
        <dbReference type="Proteomes" id="UP001500936"/>
    </source>
</evidence>
<dbReference type="PANTHER" id="PTHR43591">
    <property type="entry name" value="METHYLTRANSFERASE"/>
    <property type="match status" value="1"/>
</dbReference>
<sequence>METQATQTDSNPHADLWNNSGEAKLLESRLNGFWNADYFTKILLPLLDLKPGSRVLDVGSGTGALTLLLARHLPDVQFVGVDLTESLTTTAQTQARQLGLANVQFQEGDAMQLPFADNSFDATVCQTVLIHLSDPARAVQEMSRVLKPGGTFMAAEFHLLFTDMPIEAGNIMPDDEKLSEQGRLGQLIVKGYRVLGQGDMQLGGRVPFLAYKAGFRIADVRINDHVTHAFPPYNRMADRMALEELQGWEAMAKEPSYRAFLIEAMEAGGGTEADVEALLKLFPSHTPEVLAGQTDFAFLWLINPVLLVTIAHKP</sequence>
<gene>
    <name evidence="2" type="ORF">GCM10023187_14520</name>
</gene>
<dbReference type="Gene3D" id="3.40.50.150">
    <property type="entry name" value="Vaccinia Virus protein VP39"/>
    <property type="match status" value="1"/>
</dbReference>
<organism evidence="2 3">
    <name type="scientific">Nibrella viscosa</name>
    <dbReference type="NCBI Taxonomy" id="1084524"/>
    <lineage>
        <taxon>Bacteria</taxon>
        <taxon>Pseudomonadati</taxon>
        <taxon>Bacteroidota</taxon>
        <taxon>Cytophagia</taxon>
        <taxon>Cytophagales</taxon>
        <taxon>Spirosomataceae</taxon>
        <taxon>Nibrella</taxon>
    </lineage>
</organism>
<comment type="caution">
    <text evidence="2">The sequence shown here is derived from an EMBL/GenBank/DDBJ whole genome shotgun (WGS) entry which is preliminary data.</text>
</comment>
<dbReference type="InterPro" id="IPR025714">
    <property type="entry name" value="Methyltranfer_dom"/>
</dbReference>
<dbReference type="RefSeq" id="WP_345265449.1">
    <property type="nucleotide sequence ID" value="NZ_BAABHB010000002.1"/>
</dbReference>
<dbReference type="Pfam" id="PF13847">
    <property type="entry name" value="Methyltransf_31"/>
    <property type="match status" value="1"/>
</dbReference>
<proteinExistence type="predicted"/>